<dbReference type="InterPro" id="IPR055438">
    <property type="entry name" value="AstE_AspA_cat"/>
</dbReference>
<evidence type="ECO:0000313" key="6">
    <source>
        <dbReference type="EMBL" id="KKS41203.1"/>
    </source>
</evidence>
<evidence type="ECO:0000256" key="3">
    <source>
        <dbReference type="ARBA" id="ARBA00022801"/>
    </source>
</evidence>
<comment type="caution">
    <text evidence="6">The sequence shown here is derived from an EMBL/GenBank/DDBJ whole genome shotgun (WGS) entry which is preliminary data.</text>
</comment>
<name>A0A0G1BUU4_9BACT</name>
<reference evidence="6 7" key="1">
    <citation type="journal article" date="2015" name="Nature">
        <title>rRNA introns, odd ribosomes, and small enigmatic genomes across a large radiation of phyla.</title>
        <authorList>
            <person name="Brown C.T."/>
            <person name="Hug L.A."/>
            <person name="Thomas B.C."/>
            <person name="Sharon I."/>
            <person name="Castelle C.J."/>
            <person name="Singh A."/>
            <person name="Wilkins M.J."/>
            <person name="Williams K.H."/>
            <person name="Banfield J.F."/>
        </authorList>
    </citation>
    <scope>NUCLEOTIDE SEQUENCE [LARGE SCALE GENOMIC DNA]</scope>
</reference>
<organism evidence="6 7">
    <name type="scientific">candidate division CPR1 bacterium GW2011_GWA2_42_17</name>
    <dbReference type="NCBI Taxonomy" id="1618341"/>
    <lineage>
        <taxon>Bacteria</taxon>
        <taxon>candidate division CPR1</taxon>
    </lineage>
</organism>
<feature type="domain" description="Succinylglutamate desuccinylase/Aspartoacylase catalytic" evidence="5">
    <location>
        <begin position="47"/>
        <end position="169"/>
    </location>
</feature>
<dbReference type="PANTHER" id="PTHR37326">
    <property type="entry name" value="BLL3975 PROTEIN"/>
    <property type="match status" value="1"/>
</dbReference>
<evidence type="ECO:0000259" key="5">
    <source>
        <dbReference type="Pfam" id="PF24827"/>
    </source>
</evidence>
<evidence type="ECO:0000256" key="2">
    <source>
        <dbReference type="ARBA" id="ARBA00022723"/>
    </source>
</evidence>
<keyword evidence="3" id="KW-0378">Hydrolase</keyword>
<dbReference type="SUPFAM" id="SSF53187">
    <property type="entry name" value="Zn-dependent exopeptidases"/>
    <property type="match status" value="1"/>
</dbReference>
<dbReference type="Proteomes" id="UP000034875">
    <property type="component" value="Unassembled WGS sequence"/>
</dbReference>
<dbReference type="Pfam" id="PF24827">
    <property type="entry name" value="AstE_AspA_cat"/>
    <property type="match status" value="1"/>
</dbReference>
<dbReference type="GO" id="GO:0016788">
    <property type="term" value="F:hydrolase activity, acting on ester bonds"/>
    <property type="evidence" value="ECO:0007669"/>
    <property type="project" value="InterPro"/>
</dbReference>
<gene>
    <name evidence="6" type="ORF">UV05_C0059G0006</name>
</gene>
<proteinExistence type="predicted"/>
<dbReference type="PANTHER" id="PTHR37326:SF1">
    <property type="entry name" value="BLL3975 PROTEIN"/>
    <property type="match status" value="1"/>
</dbReference>
<accession>A0A0G1BUU4</accession>
<evidence type="ECO:0000256" key="4">
    <source>
        <dbReference type="ARBA" id="ARBA00022833"/>
    </source>
</evidence>
<keyword evidence="2" id="KW-0479">Metal-binding</keyword>
<keyword evidence="4" id="KW-0862">Zinc</keyword>
<dbReference type="GO" id="GO:0046872">
    <property type="term" value="F:metal ion binding"/>
    <property type="evidence" value="ECO:0007669"/>
    <property type="project" value="UniProtKB-KW"/>
</dbReference>
<dbReference type="InterPro" id="IPR053138">
    <property type="entry name" value="N-alpha-Ac-DABA_deacetylase"/>
</dbReference>
<dbReference type="EMBL" id="LCCZ01000059">
    <property type="protein sequence ID" value="KKS41203.1"/>
    <property type="molecule type" value="Genomic_DNA"/>
</dbReference>
<evidence type="ECO:0000256" key="1">
    <source>
        <dbReference type="ARBA" id="ARBA00001947"/>
    </source>
</evidence>
<protein>
    <submittedName>
        <fullName evidence="6">Putative deacylase</fullName>
    </submittedName>
</protein>
<evidence type="ECO:0000313" key="7">
    <source>
        <dbReference type="Proteomes" id="UP000034875"/>
    </source>
</evidence>
<dbReference type="AlphaFoldDB" id="A0A0G1BUU4"/>
<dbReference type="Gene3D" id="3.40.630.10">
    <property type="entry name" value="Zn peptidases"/>
    <property type="match status" value="2"/>
</dbReference>
<sequence>MWEGSPNPGPVVWLCGAIHGDEVTGTEVIQRIFAHLKVEKLKKGKVMARLANVIFETIIQSKPDLVIDLHTDTMSSMAYILMDRLTDGKESEKALQKSIEVAEVFGVNWFFDTPLVQYIEDRGDKTLSGALINQKKIPSFTVELGGPMVVNEEFVRIGLEGIKNILRYLGMLAAAEPAFSYERKAYLSKPYRIEEKSTVNTSGMVEYKVRAGQMVKKGQMLARIKNVFGKTEEIYRATDNALVLSMSDYSVVFPGSDLFLLAVEEK</sequence>
<comment type="cofactor">
    <cofactor evidence="1">
        <name>Zn(2+)</name>
        <dbReference type="ChEBI" id="CHEBI:29105"/>
    </cofactor>
</comment>